<feature type="chain" id="PRO_5026904411" description="Cytochrome C Planctomycete-type domain-containing protein" evidence="4">
    <location>
        <begin position="33"/>
        <end position="492"/>
    </location>
</feature>
<dbReference type="CDD" id="cd00200">
    <property type="entry name" value="WD40"/>
    <property type="match status" value="1"/>
</dbReference>
<evidence type="ECO:0000256" key="2">
    <source>
        <dbReference type="ARBA" id="ARBA00022737"/>
    </source>
</evidence>
<evidence type="ECO:0000313" key="7">
    <source>
        <dbReference type="Proteomes" id="UP000503447"/>
    </source>
</evidence>
<keyword evidence="1 3" id="KW-0853">WD repeat</keyword>
<dbReference type="InterPro" id="IPR020472">
    <property type="entry name" value="WD40_PAC1"/>
</dbReference>
<feature type="repeat" description="WD" evidence="3">
    <location>
        <begin position="307"/>
        <end position="348"/>
    </location>
</feature>
<dbReference type="InterPro" id="IPR015943">
    <property type="entry name" value="WD40/YVTN_repeat-like_dom_sf"/>
</dbReference>
<evidence type="ECO:0000256" key="1">
    <source>
        <dbReference type="ARBA" id="ARBA00022574"/>
    </source>
</evidence>
<dbReference type="KEGG" id="ftj:FTUN_0937"/>
<dbReference type="PROSITE" id="PS50082">
    <property type="entry name" value="WD_REPEATS_2"/>
    <property type="match status" value="5"/>
</dbReference>
<proteinExistence type="predicted"/>
<evidence type="ECO:0000256" key="3">
    <source>
        <dbReference type="PROSITE-ProRule" id="PRU00221"/>
    </source>
</evidence>
<evidence type="ECO:0000256" key="4">
    <source>
        <dbReference type="SAM" id="SignalP"/>
    </source>
</evidence>
<dbReference type="AlphaFoldDB" id="A0A6M5YJB1"/>
<keyword evidence="2" id="KW-0677">Repeat</keyword>
<dbReference type="InterPro" id="IPR019775">
    <property type="entry name" value="WD40_repeat_CS"/>
</dbReference>
<sequence length="492" mass="52664">MLRSRFTPRASAARVLVLVVVSVFGAAQPASAQQPKPVSFINDVAPILKENCLACHDAKKKSGKYDMTTYDKIRAGGANGDPVAPGKPDASEFHALIVTTEQRRMPPRDKGEAVPKDKAAVIEQWIKEGAKLDAGLDPKADLVKELRVRWKPPVPPKAYPFATIVNALAFTPDGKHLVVGGHHELTVWEIATGKLVKRVYTRAERAYGLEFLPDGKLVVAGGRPGQEGDVRVYDLKAKGKTEGDVEVLDGVNDQAVLVKHLFDVEDSVLCLAITPDGKTLAAGGCDRAVRVFDLSEGVDKAKLTQTVENHADWVLGCALSADGKYLVTAGRDKTAKVWDLKAKESVVTFPEHQNIVYAVAVKADGSAGFSVGADKQVRTWKPNGEGKQVKNAGGHGDDVFKIVANPKQPLLATSSADKTVRLWNPDTLAAGKSLAGLTDYVYTVAFSPDGERVAGGSYDGSVAVWTVKDGALVKAFNASPGFVTKEPEQKKK</sequence>
<accession>A0A6M5YJB1</accession>
<dbReference type="SMART" id="SM00320">
    <property type="entry name" value="WD40"/>
    <property type="match status" value="7"/>
</dbReference>
<dbReference type="PANTHER" id="PTHR19879:SF9">
    <property type="entry name" value="TRANSCRIPTION INITIATION FACTOR TFIID SUBUNIT 5"/>
    <property type="match status" value="1"/>
</dbReference>
<dbReference type="PRINTS" id="PR00320">
    <property type="entry name" value="GPROTEINBRPT"/>
</dbReference>
<dbReference type="Proteomes" id="UP000503447">
    <property type="component" value="Chromosome"/>
</dbReference>
<name>A0A6M5YJB1_9BACT</name>
<feature type="signal peptide" evidence="4">
    <location>
        <begin position="1"/>
        <end position="32"/>
    </location>
</feature>
<dbReference type="SUPFAM" id="SSF50998">
    <property type="entry name" value="Quinoprotein alcohol dehydrogenase-like"/>
    <property type="match status" value="1"/>
</dbReference>
<reference evidence="7" key="1">
    <citation type="submission" date="2020-05" db="EMBL/GenBank/DDBJ databases">
        <title>Frigoriglobus tundricola gen. nov., sp. nov., a psychrotolerant cellulolytic planctomycete of the family Gemmataceae with two divergent copies of 16S rRNA gene.</title>
        <authorList>
            <person name="Kulichevskaya I.S."/>
            <person name="Ivanova A.A."/>
            <person name="Naumoff D.G."/>
            <person name="Beletsky A.V."/>
            <person name="Rijpstra W.I.C."/>
            <person name="Sinninghe Damste J.S."/>
            <person name="Mardanov A.V."/>
            <person name="Ravin N.V."/>
            <person name="Dedysh S.N."/>
        </authorList>
    </citation>
    <scope>NUCLEOTIDE SEQUENCE [LARGE SCALE GENOMIC DNA]</scope>
    <source>
        <strain evidence="7">PL17</strain>
    </source>
</reference>
<dbReference type="InterPro" id="IPR001680">
    <property type="entry name" value="WD40_rpt"/>
</dbReference>
<feature type="repeat" description="WD" evidence="3">
    <location>
        <begin position="434"/>
        <end position="475"/>
    </location>
</feature>
<feature type="domain" description="Cytochrome C Planctomycete-type" evidence="5">
    <location>
        <begin position="52"/>
        <end position="109"/>
    </location>
</feature>
<dbReference type="Gene3D" id="2.130.10.10">
    <property type="entry name" value="YVTN repeat-like/Quinoprotein amine dehydrogenase"/>
    <property type="match status" value="2"/>
</dbReference>
<dbReference type="InterPro" id="IPR011047">
    <property type="entry name" value="Quinoprotein_ADH-like_sf"/>
</dbReference>
<gene>
    <name evidence="6" type="ORF">FTUN_0937</name>
</gene>
<dbReference type="EMBL" id="CP053452">
    <property type="protein sequence ID" value="QJW93431.1"/>
    <property type="molecule type" value="Genomic_DNA"/>
</dbReference>
<feature type="repeat" description="WD" evidence="3">
    <location>
        <begin position="261"/>
        <end position="302"/>
    </location>
</feature>
<dbReference type="PROSITE" id="PS50294">
    <property type="entry name" value="WD_REPEATS_REGION"/>
    <property type="match status" value="3"/>
</dbReference>
<dbReference type="Pfam" id="PF07635">
    <property type="entry name" value="PSCyt1"/>
    <property type="match status" value="1"/>
</dbReference>
<organism evidence="6 7">
    <name type="scientific">Frigoriglobus tundricola</name>
    <dbReference type="NCBI Taxonomy" id="2774151"/>
    <lineage>
        <taxon>Bacteria</taxon>
        <taxon>Pseudomonadati</taxon>
        <taxon>Planctomycetota</taxon>
        <taxon>Planctomycetia</taxon>
        <taxon>Gemmatales</taxon>
        <taxon>Gemmataceae</taxon>
        <taxon>Frigoriglobus</taxon>
    </lineage>
</organism>
<dbReference type="Pfam" id="PF00400">
    <property type="entry name" value="WD40"/>
    <property type="match status" value="6"/>
</dbReference>
<dbReference type="PANTHER" id="PTHR19879">
    <property type="entry name" value="TRANSCRIPTION INITIATION FACTOR TFIID"/>
    <property type="match status" value="1"/>
</dbReference>
<keyword evidence="7" id="KW-1185">Reference proteome</keyword>
<dbReference type="InterPro" id="IPR011429">
    <property type="entry name" value="Cyt_c_Planctomycete-type"/>
</dbReference>
<dbReference type="RefSeq" id="WP_171469618.1">
    <property type="nucleotide sequence ID" value="NZ_CP053452.2"/>
</dbReference>
<evidence type="ECO:0000259" key="5">
    <source>
        <dbReference type="Pfam" id="PF07635"/>
    </source>
</evidence>
<evidence type="ECO:0000313" key="6">
    <source>
        <dbReference type="EMBL" id="QJW93431.1"/>
    </source>
</evidence>
<feature type="repeat" description="WD" evidence="3">
    <location>
        <begin position="349"/>
        <end position="381"/>
    </location>
</feature>
<dbReference type="PROSITE" id="PS00678">
    <property type="entry name" value="WD_REPEATS_1"/>
    <property type="match status" value="1"/>
</dbReference>
<feature type="repeat" description="WD" evidence="3">
    <location>
        <begin position="392"/>
        <end position="424"/>
    </location>
</feature>
<keyword evidence="4" id="KW-0732">Signal</keyword>
<protein>
    <recommendedName>
        <fullName evidence="5">Cytochrome C Planctomycete-type domain-containing protein</fullName>
    </recommendedName>
</protein>